<feature type="transmembrane region" description="Helical" evidence="7">
    <location>
        <begin position="94"/>
        <end position="115"/>
    </location>
</feature>
<dbReference type="InterPro" id="IPR011701">
    <property type="entry name" value="MFS"/>
</dbReference>
<dbReference type="GO" id="GO:0005886">
    <property type="term" value="C:plasma membrane"/>
    <property type="evidence" value="ECO:0007669"/>
    <property type="project" value="UniProtKB-SubCell"/>
</dbReference>
<dbReference type="AlphaFoldDB" id="A0A222MWR5"/>
<comment type="subcellular location">
    <subcellularLocation>
        <location evidence="1">Cell membrane</location>
        <topology evidence="1">Multi-pass membrane protein</topology>
    </subcellularLocation>
</comment>
<evidence type="ECO:0000256" key="3">
    <source>
        <dbReference type="ARBA" id="ARBA00022475"/>
    </source>
</evidence>
<dbReference type="EMBL" id="CP022347">
    <property type="protein sequence ID" value="ASQ30504.1"/>
    <property type="molecule type" value="Genomic_DNA"/>
</dbReference>
<reference evidence="9 10" key="1">
    <citation type="submission" date="2017-07" db="EMBL/GenBank/DDBJ databases">
        <title>Analysis of two Campylobacter avium genomes and identification of a novel hippuricase gene.</title>
        <authorList>
            <person name="Miller W.G."/>
            <person name="Chapman M.H."/>
            <person name="Yee E."/>
            <person name="Revez J."/>
            <person name="Bono J.L."/>
            <person name="Rossi M."/>
        </authorList>
    </citation>
    <scope>NUCLEOTIDE SEQUENCE [LARGE SCALE GENOMIC DNA]</scope>
    <source>
        <strain evidence="9 10">LMG 24591</strain>
    </source>
</reference>
<dbReference type="PANTHER" id="PTHR23521:SF2">
    <property type="entry name" value="TRANSPORTER MFS SUPERFAMILY"/>
    <property type="match status" value="1"/>
</dbReference>
<keyword evidence="5 7" id="KW-1133">Transmembrane helix</keyword>
<dbReference type="InterPro" id="IPR005829">
    <property type="entry name" value="Sugar_transporter_CS"/>
</dbReference>
<feature type="transmembrane region" description="Helical" evidence="7">
    <location>
        <begin position="36"/>
        <end position="53"/>
    </location>
</feature>
<evidence type="ECO:0000256" key="5">
    <source>
        <dbReference type="ARBA" id="ARBA00022989"/>
    </source>
</evidence>
<evidence type="ECO:0000313" key="9">
    <source>
        <dbReference type="EMBL" id="ASQ30504.1"/>
    </source>
</evidence>
<dbReference type="InterPro" id="IPR020846">
    <property type="entry name" value="MFS_dom"/>
</dbReference>
<protein>
    <submittedName>
        <fullName evidence="9">Major facilitator superfamily transporter, possible sugar permease</fullName>
    </submittedName>
</protein>
<feature type="transmembrane region" description="Helical" evidence="7">
    <location>
        <begin position="6"/>
        <end position="24"/>
    </location>
</feature>
<dbReference type="PANTHER" id="PTHR23521">
    <property type="entry name" value="TRANSPORTER MFS SUPERFAMILY"/>
    <property type="match status" value="1"/>
</dbReference>
<feature type="transmembrane region" description="Helical" evidence="7">
    <location>
        <begin position="121"/>
        <end position="140"/>
    </location>
</feature>
<dbReference type="PROSITE" id="PS50850">
    <property type="entry name" value="MFS"/>
    <property type="match status" value="1"/>
</dbReference>
<keyword evidence="3" id="KW-1003">Cell membrane</keyword>
<evidence type="ECO:0000256" key="1">
    <source>
        <dbReference type="ARBA" id="ARBA00004651"/>
    </source>
</evidence>
<dbReference type="InterPro" id="IPR036259">
    <property type="entry name" value="MFS_trans_sf"/>
</dbReference>
<evidence type="ECO:0000256" key="6">
    <source>
        <dbReference type="ARBA" id="ARBA00023136"/>
    </source>
</evidence>
<dbReference type="Pfam" id="PF07690">
    <property type="entry name" value="MFS_1"/>
    <property type="match status" value="1"/>
</dbReference>
<dbReference type="KEGG" id="cavi:CAV_0840"/>
<evidence type="ECO:0000256" key="2">
    <source>
        <dbReference type="ARBA" id="ARBA00022448"/>
    </source>
</evidence>
<sequence>MSSFGIGLVNSCFYFGALLGTISAHKIISKIGHIRAFGVFTSLFSICIILHSLSYNVIFWSVLRFILGFCYCALLMLIESWLNEKAKNTVRSTVLGFYETVFYFSFGIGVLLIGVNFDNATIFAISACLIMFSSLPLNLIRIKQPQQPKASKISLPKIYTLVPLALVTSIIAGMLLNGFFSMSSLFILLQGYGAKEVSYFMFSVVLGGFLSQFLIGTISDKMGRKFTIILCASISLAVMLLFLFFDMNIYLQCVFAFLLGTLTCLYALALARANDMLEDKSLTVEVGRAVLFCYYLSSLFSPLILGFLMQKFGHMGFVWFYTACLVFLILFAIGKPNIQRGRYKRNPGNMVIYDD</sequence>
<evidence type="ECO:0000256" key="7">
    <source>
        <dbReference type="SAM" id="Phobius"/>
    </source>
</evidence>
<dbReference type="Proteomes" id="UP000201169">
    <property type="component" value="Chromosome"/>
</dbReference>
<keyword evidence="6 7" id="KW-0472">Membrane</keyword>
<evidence type="ECO:0000259" key="8">
    <source>
        <dbReference type="PROSITE" id="PS50850"/>
    </source>
</evidence>
<evidence type="ECO:0000313" key="10">
    <source>
        <dbReference type="Proteomes" id="UP000201169"/>
    </source>
</evidence>
<feature type="transmembrane region" description="Helical" evidence="7">
    <location>
        <begin position="249"/>
        <end position="268"/>
    </location>
</feature>
<dbReference type="PROSITE" id="PS00216">
    <property type="entry name" value="SUGAR_TRANSPORT_1"/>
    <property type="match status" value="1"/>
</dbReference>
<feature type="transmembrane region" description="Helical" evidence="7">
    <location>
        <begin position="289"/>
        <end position="309"/>
    </location>
</feature>
<feature type="transmembrane region" description="Helical" evidence="7">
    <location>
        <begin position="226"/>
        <end position="243"/>
    </location>
</feature>
<feature type="domain" description="Major facilitator superfamily (MFS) profile" evidence="8">
    <location>
        <begin position="1"/>
        <end position="339"/>
    </location>
</feature>
<organism evidence="9 10">
    <name type="scientific">Campylobacter avium LMG 24591</name>
    <dbReference type="NCBI Taxonomy" id="522484"/>
    <lineage>
        <taxon>Bacteria</taxon>
        <taxon>Pseudomonadati</taxon>
        <taxon>Campylobacterota</taxon>
        <taxon>Epsilonproteobacteria</taxon>
        <taxon>Campylobacterales</taxon>
        <taxon>Campylobacteraceae</taxon>
        <taxon>Campylobacter</taxon>
    </lineage>
</organism>
<feature type="transmembrane region" description="Helical" evidence="7">
    <location>
        <begin position="161"/>
        <end position="187"/>
    </location>
</feature>
<accession>A0A222MWR5</accession>
<feature type="transmembrane region" description="Helical" evidence="7">
    <location>
        <begin position="315"/>
        <end position="334"/>
    </location>
</feature>
<name>A0A222MWR5_9BACT</name>
<dbReference type="Gene3D" id="1.20.1250.20">
    <property type="entry name" value="MFS general substrate transporter like domains"/>
    <property type="match status" value="2"/>
</dbReference>
<keyword evidence="4 7" id="KW-0812">Transmembrane</keyword>
<evidence type="ECO:0000256" key="4">
    <source>
        <dbReference type="ARBA" id="ARBA00022692"/>
    </source>
</evidence>
<feature type="transmembrane region" description="Helical" evidence="7">
    <location>
        <begin position="59"/>
        <end position="82"/>
    </location>
</feature>
<gene>
    <name evidence="9" type="ORF">CAV_0840</name>
</gene>
<proteinExistence type="predicted"/>
<dbReference type="SUPFAM" id="SSF103473">
    <property type="entry name" value="MFS general substrate transporter"/>
    <property type="match status" value="1"/>
</dbReference>
<keyword evidence="2" id="KW-0813">Transport</keyword>
<keyword evidence="10" id="KW-1185">Reference proteome</keyword>
<dbReference type="GO" id="GO:0022857">
    <property type="term" value="F:transmembrane transporter activity"/>
    <property type="evidence" value="ECO:0007669"/>
    <property type="project" value="InterPro"/>
</dbReference>
<dbReference type="InterPro" id="IPR047200">
    <property type="entry name" value="MFS_YcaD-like"/>
</dbReference>
<dbReference type="CDD" id="cd17477">
    <property type="entry name" value="MFS_YcaD_like"/>
    <property type="match status" value="1"/>
</dbReference>
<feature type="transmembrane region" description="Helical" evidence="7">
    <location>
        <begin position="199"/>
        <end position="219"/>
    </location>
</feature>